<dbReference type="EMBL" id="MHPU01000026">
    <property type="protein sequence ID" value="OGZ88375.1"/>
    <property type="molecule type" value="Genomic_DNA"/>
</dbReference>
<evidence type="ECO:0000259" key="2">
    <source>
        <dbReference type="Pfam" id="PF13439"/>
    </source>
</evidence>
<dbReference type="Pfam" id="PF00534">
    <property type="entry name" value="Glycos_transf_1"/>
    <property type="match status" value="1"/>
</dbReference>
<evidence type="ECO:0000313" key="4">
    <source>
        <dbReference type="Proteomes" id="UP000178935"/>
    </source>
</evidence>
<evidence type="ECO:0000259" key="1">
    <source>
        <dbReference type="Pfam" id="PF00534"/>
    </source>
</evidence>
<gene>
    <name evidence="3" type="ORF">A2561_02140</name>
</gene>
<evidence type="ECO:0008006" key="5">
    <source>
        <dbReference type="Google" id="ProtNLM"/>
    </source>
</evidence>
<dbReference type="Pfam" id="PF13439">
    <property type="entry name" value="Glyco_transf_4"/>
    <property type="match status" value="1"/>
</dbReference>
<dbReference type="AlphaFoldDB" id="A0A1G2JMK5"/>
<dbReference type="Proteomes" id="UP000178935">
    <property type="component" value="Unassembled WGS sequence"/>
</dbReference>
<evidence type="ECO:0000313" key="3">
    <source>
        <dbReference type="EMBL" id="OGZ88375.1"/>
    </source>
</evidence>
<dbReference type="InterPro" id="IPR028098">
    <property type="entry name" value="Glyco_trans_4-like_N"/>
</dbReference>
<accession>A0A1G2JMK5</accession>
<name>A0A1G2JMK5_9BACT</name>
<dbReference type="PANTHER" id="PTHR45947:SF3">
    <property type="entry name" value="SULFOQUINOVOSYL TRANSFERASE SQD2"/>
    <property type="match status" value="1"/>
</dbReference>
<reference evidence="3 4" key="1">
    <citation type="journal article" date="2016" name="Nat. Commun.">
        <title>Thousands of microbial genomes shed light on interconnected biogeochemical processes in an aquifer system.</title>
        <authorList>
            <person name="Anantharaman K."/>
            <person name="Brown C.T."/>
            <person name="Hug L.A."/>
            <person name="Sharon I."/>
            <person name="Castelle C.J."/>
            <person name="Probst A.J."/>
            <person name="Thomas B.C."/>
            <person name="Singh A."/>
            <person name="Wilkins M.J."/>
            <person name="Karaoz U."/>
            <person name="Brodie E.L."/>
            <person name="Williams K.H."/>
            <person name="Hubbard S.S."/>
            <person name="Banfield J.F."/>
        </authorList>
    </citation>
    <scope>NUCLEOTIDE SEQUENCE [LARGE SCALE GENOMIC DNA]</scope>
</reference>
<dbReference type="InterPro" id="IPR001296">
    <property type="entry name" value="Glyco_trans_1"/>
</dbReference>
<dbReference type="InterPro" id="IPR050194">
    <property type="entry name" value="Glycosyltransferase_grp1"/>
</dbReference>
<organism evidence="3 4">
    <name type="scientific">Candidatus Staskawiczbacteria bacterium RIFOXYD1_FULL_32_13</name>
    <dbReference type="NCBI Taxonomy" id="1802234"/>
    <lineage>
        <taxon>Bacteria</taxon>
        <taxon>Candidatus Staskawicziibacteriota</taxon>
    </lineage>
</organism>
<dbReference type="SUPFAM" id="SSF53756">
    <property type="entry name" value="UDP-Glycosyltransferase/glycogen phosphorylase"/>
    <property type="match status" value="1"/>
</dbReference>
<feature type="domain" description="Glycosyl transferase family 1" evidence="1">
    <location>
        <begin position="188"/>
        <end position="285"/>
    </location>
</feature>
<dbReference type="PANTHER" id="PTHR45947">
    <property type="entry name" value="SULFOQUINOVOSYL TRANSFERASE SQD2"/>
    <property type="match status" value="1"/>
</dbReference>
<dbReference type="Gene3D" id="3.40.50.2000">
    <property type="entry name" value="Glycogen Phosphorylase B"/>
    <property type="match status" value="2"/>
</dbReference>
<sequence>MSKIILATDAWFPQVNGVVKCVEKMKEHLEKRGFEVVVLHPGLYFSMPTPFYPEIKISLFCKSKIKKIIEIENPDYIHIFTEGSIGLATRSVCLKNKLKFTTSQHTNFQIYIKHYLRVNIKIFSDLIFIYLRWFHNKSNAVMAITENLKKNFENRGFKNVFLWPLGVDTDLFVKNINSDIKERYNFASPIFVYFGRIAKEKNVEEFLRLDLPGTKLVIGDGPIRKNLEKRYGEINIFVGYKMGQELVDFLSVCDVFVFPSLTDVFPLAIVEALACSLPVAGHNVMDLDVLVTKDIGVLDKDLKKASMECLEIDCTKCREYALNFSWEKSSEYFIKNLVKLK</sequence>
<feature type="domain" description="Glycosyltransferase subfamily 4-like N-terminal" evidence="2">
    <location>
        <begin position="15"/>
        <end position="170"/>
    </location>
</feature>
<comment type="caution">
    <text evidence="3">The sequence shown here is derived from an EMBL/GenBank/DDBJ whole genome shotgun (WGS) entry which is preliminary data.</text>
</comment>
<dbReference type="GO" id="GO:0016757">
    <property type="term" value="F:glycosyltransferase activity"/>
    <property type="evidence" value="ECO:0007669"/>
    <property type="project" value="InterPro"/>
</dbReference>
<proteinExistence type="predicted"/>
<protein>
    <recommendedName>
        <fullName evidence="5">Alpha-mannosyltransferase</fullName>
    </recommendedName>
</protein>